<dbReference type="Proteomes" id="UP000299102">
    <property type="component" value="Unassembled WGS sequence"/>
</dbReference>
<accession>A0A4C1YPY7</accession>
<protein>
    <submittedName>
        <fullName evidence="1">Uncharacterized protein</fullName>
    </submittedName>
</protein>
<dbReference type="AlphaFoldDB" id="A0A4C1YPY7"/>
<evidence type="ECO:0000313" key="2">
    <source>
        <dbReference type="Proteomes" id="UP000299102"/>
    </source>
</evidence>
<organism evidence="1 2">
    <name type="scientific">Eumeta variegata</name>
    <name type="common">Bagworm moth</name>
    <name type="synonym">Eumeta japonica</name>
    <dbReference type="NCBI Taxonomy" id="151549"/>
    <lineage>
        <taxon>Eukaryota</taxon>
        <taxon>Metazoa</taxon>
        <taxon>Ecdysozoa</taxon>
        <taxon>Arthropoda</taxon>
        <taxon>Hexapoda</taxon>
        <taxon>Insecta</taxon>
        <taxon>Pterygota</taxon>
        <taxon>Neoptera</taxon>
        <taxon>Endopterygota</taxon>
        <taxon>Lepidoptera</taxon>
        <taxon>Glossata</taxon>
        <taxon>Ditrysia</taxon>
        <taxon>Tineoidea</taxon>
        <taxon>Psychidae</taxon>
        <taxon>Oiketicinae</taxon>
        <taxon>Eumeta</taxon>
    </lineage>
</organism>
<comment type="caution">
    <text evidence="1">The sequence shown here is derived from an EMBL/GenBank/DDBJ whole genome shotgun (WGS) entry which is preliminary data.</text>
</comment>
<evidence type="ECO:0000313" key="1">
    <source>
        <dbReference type="EMBL" id="GBP76679.1"/>
    </source>
</evidence>
<proteinExistence type="predicted"/>
<gene>
    <name evidence="1" type="ORF">EVAR_80475_1</name>
</gene>
<sequence length="204" mass="22463">MIYAGGSDHAAKISTRSRRDGRETFAYLSDVKIESNGSRICSSIRKRNRLASHKFYIRPVYCPRLRLHGDRMNAFPSSIDINSNYGSAYNSDHGTQPDSDSGHLSIPVPVPYSNMTLFSSSSCIQFFRISISCTKINYSQYSTRASQRSIHSEAPAAPERAIALRTLAAHGRELTEIVGAAGCVECERDAGPRAAWVRERDGGA</sequence>
<keyword evidence="2" id="KW-1185">Reference proteome</keyword>
<dbReference type="EMBL" id="BGZK01001298">
    <property type="protein sequence ID" value="GBP76679.1"/>
    <property type="molecule type" value="Genomic_DNA"/>
</dbReference>
<reference evidence="1 2" key="1">
    <citation type="journal article" date="2019" name="Commun. Biol.">
        <title>The bagworm genome reveals a unique fibroin gene that provides high tensile strength.</title>
        <authorList>
            <person name="Kono N."/>
            <person name="Nakamura H."/>
            <person name="Ohtoshi R."/>
            <person name="Tomita M."/>
            <person name="Numata K."/>
            <person name="Arakawa K."/>
        </authorList>
    </citation>
    <scope>NUCLEOTIDE SEQUENCE [LARGE SCALE GENOMIC DNA]</scope>
</reference>
<name>A0A4C1YPY7_EUMVA</name>